<reference evidence="2" key="1">
    <citation type="submission" date="2022-03" db="EMBL/GenBank/DDBJ databases">
        <authorList>
            <person name="Xu M."/>
        </authorList>
    </citation>
    <scope>NUCLEOTIDE SEQUENCE</scope>
</reference>
<protein>
    <submittedName>
        <fullName evidence="2">Uncharacterized protein</fullName>
    </submittedName>
</protein>
<keyword evidence="3" id="KW-1185">Reference proteome</keyword>
<dbReference type="EMBL" id="ON005621">
    <property type="protein sequence ID" value="UTC27967.1"/>
    <property type="molecule type" value="Genomic_DNA"/>
</dbReference>
<accession>A0A9E7SQM1</accession>
<feature type="region of interest" description="Disordered" evidence="1">
    <location>
        <begin position="121"/>
        <end position="210"/>
    </location>
</feature>
<dbReference type="KEGG" id="vg:79585793"/>
<proteinExistence type="predicted"/>
<evidence type="ECO:0000313" key="3">
    <source>
        <dbReference type="Proteomes" id="UP001056518"/>
    </source>
</evidence>
<dbReference type="GeneID" id="79585793"/>
<evidence type="ECO:0000313" key="2">
    <source>
        <dbReference type="EMBL" id="UTC27967.1"/>
    </source>
</evidence>
<sequence length="210" mass="22247">MSSTSKNFVLIGPHAGKTMTINGHQFVDGKFTFRGDSSHIETLTRIFSFYGAVPDDQAGPEVEDQDDGQPTRAELDRILASLPMDQTDPDYVVNGLRGHFGELFTDEDEAHVRELVIAPPAAPAEPSAPPAEATGSDTNTAPPAAPPADVKPDLAEAIGLLDPEASNDWTSNNLPSLERLEALTGTKPSRSDVEGIAPGYTRAKAKAAKA</sequence>
<evidence type="ECO:0000256" key="1">
    <source>
        <dbReference type="SAM" id="MobiDB-lite"/>
    </source>
</evidence>
<name>A0A9E7SQM1_9CAUD</name>
<dbReference type="RefSeq" id="YP_010738422.1">
    <property type="nucleotide sequence ID" value="NC_073027.1"/>
</dbReference>
<dbReference type="Proteomes" id="UP001056518">
    <property type="component" value="Segment"/>
</dbReference>
<organism evidence="2 3">
    <name type="scientific">Stenotrophomonas phage A1432</name>
    <dbReference type="NCBI Taxonomy" id="2930315"/>
    <lineage>
        <taxon>Viruses</taxon>
        <taxon>Duplodnaviria</taxon>
        <taxon>Heunggongvirae</taxon>
        <taxon>Uroviricota</taxon>
        <taxon>Caudoviricetes</taxon>
        <taxon>Mesyanzhinovviridae</taxon>
        <taxon>Bradleyvirinae</taxon>
        <taxon>Ghuizhouvirus</taxon>
        <taxon>Ghuizhouvirus A1432</taxon>
    </lineage>
</organism>